<evidence type="ECO:0000256" key="2">
    <source>
        <dbReference type="ARBA" id="ARBA00022670"/>
    </source>
</evidence>
<proteinExistence type="inferred from homology"/>
<evidence type="ECO:0000256" key="3">
    <source>
        <dbReference type="ARBA" id="ARBA00022750"/>
    </source>
</evidence>
<evidence type="ECO:0000313" key="7">
    <source>
        <dbReference type="EMBL" id="KAK3267322.1"/>
    </source>
</evidence>
<dbReference type="InterPro" id="IPR019103">
    <property type="entry name" value="Peptidase_aspartic_DDI1-type"/>
</dbReference>
<feature type="compositionally biased region" description="Polar residues" evidence="5">
    <location>
        <begin position="328"/>
        <end position="342"/>
    </location>
</feature>
<feature type="region of interest" description="Disordered" evidence="5">
    <location>
        <begin position="1"/>
        <end position="26"/>
    </location>
</feature>
<dbReference type="SUPFAM" id="SSF50630">
    <property type="entry name" value="Acid proteases"/>
    <property type="match status" value="1"/>
</dbReference>
<dbReference type="Proteomes" id="UP001190700">
    <property type="component" value="Unassembled WGS sequence"/>
</dbReference>
<evidence type="ECO:0000256" key="5">
    <source>
        <dbReference type="SAM" id="MobiDB-lite"/>
    </source>
</evidence>
<sequence length="342" mass="36095">MQRQRFGGLEGRGGAPPQSDRELKQQQLTKAYIDYCKMVDAFGDDLSPGEVGKLLSKHLGQGMVLPSPALQQIHDGFREQRAHDRHAAAPATAATSVQSQPPPGRPGFLPKMGAGAGEAAKKASRGQAVERTARSSWAQDRQANLTLGLTRGLLSDANFAPDLLCFTLHILGQQVKAMVDTGSVMTSLSPHTALRCGLLDSFPPTSSAQFNGLLDTSFSGPVGGVGGGSMQLGRIHYCKAQLQDGSSQRMIDIELPFTVIHPFPAADFDCILGLDTLHNLDASLSTRSRTLRLGAKNTAIALRGLKEPDPPAPGEGGSNNGDVGDSAANVTSRRTSSLPPLK</sequence>
<feature type="region of interest" description="Disordered" evidence="5">
    <location>
        <begin position="79"/>
        <end position="135"/>
    </location>
</feature>
<evidence type="ECO:0000313" key="8">
    <source>
        <dbReference type="Proteomes" id="UP001190700"/>
    </source>
</evidence>
<keyword evidence="3" id="KW-0064">Aspartyl protease</keyword>
<dbReference type="GO" id="GO:0006508">
    <property type="term" value="P:proteolysis"/>
    <property type="evidence" value="ECO:0007669"/>
    <property type="project" value="UniProtKB-KW"/>
</dbReference>
<feature type="region of interest" description="Disordered" evidence="5">
    <location>
        <begin position="303"/>
        <end position="342"/>
    </location>
</feature>
<keyword evidence="8" id="KW-1185">Reference proteome</keyword>
<evidence type="ECO:0000256" key="1">
    <source>
        <dbReference type="ARBA" id="ARBA00009136"/>
    </source>
</evidence>
<dbReference type="AlphaFoldDB" id="A0AAE0FWI7"/>
<comment type="similarity">
    <text evidence="1">Belongs to the DDI1 family.</text>
</comment>
<accession>A0AAE0FWI7</accession>
<keyword evidence="2" id="KW-0645">Protease</keyword>
<dbReference type="Pfam" id="PF09668">
    <property type="entry name" value="Asp_protease"/>
    <property type="match status" value="1"/>
</dbReference>
<comment type="caution">
    <text evidence="7">The sequence shown here is derived from an EMBL/GenBank/DDBJ whole genome shotgun (WGS) entry which is preliminary data.</text>
</comment>
<evidence type="ECO:0000256" key="4">
    <source>
        <dbReference type="ARBA" id="ARBA00022801"/>
    </source>
</evidence>
<dbReference type="GO" id="GO:0004190">
    <property type="term" value="F:aspartic-type endopeptidase activity"/>
    <property type="evidence" value="ECO:0007669"/>
    <property type="project" value="UniProtKB-KW"/>
</dbReference>
<dbReference type="Gene3D" id="2.40.70.10">
    <property type="entry name" value="Acid Proteases"/>
    <property type="match status" value="1"/>
</dbReference>
<dbReference type="PANTHER" id="PTHR12917:SF1">
    <property type="entry name" value="AT13091P"/>
    <property type="match status" value="1"/>
</dbReference>
<keyword evidence="4" id="KW-0378">Hydrolase</keyword>
<dbReference type="EMBL" id="LGRX02012480">
    <property type="protein sequence ID" value="KAK3267322.1"/>
    <property type="molecule type" value="Genomic_DNA"/>
</dbReference>
<reference evidence="7 8" key="1">
    <citation type="journal article" date="2015" name="Genome Biol. Evol.">
        <title>Comparative Genomics of a Bacterivorous Green Alga Reveals Evolutionary Causalities and Consequences of Phago-Mixotrophic Mode of Nutrition.</title>
        <authorList>
            <person name="Burns J.A."/>
            <person name="Paasch A."/>
            <person name="Narechania A."/>
            <person name="Kim E."/>
        </authorList>
    </citation>
    <scope>NUCLEOTIDE SEQUENCE [LARGE SCALE GENOMIC DNA]</scope>
    <source>
        <strain evidence="7 8">PLY_AMNH</strain>
    </source>
</reference>
<evidence type="ECO:0000259" key="6">
    <source>
        <dbReference type="Pfam" id="PF09668"/>
    </source>
</evidence>
<name>A0AAE0FWI7_9CHLO</name>
<dbReference type="InterPro" id="IPR021109">
    <property type="entry name" value="Peptidase_aspartic_dom_sf"/>
</dbReference>
<dbReference type="PANTHER" id="PTHR12917">
    <property type="entry name" value="ASPARTYL PROTEASE DDI-RELATED"/>
    <property type="match status" value="1"/>
</dbReference>
<protein>
    <recommendedName>
        <fullName evidence="6">Aspartic peptidase DDI1-type domain-containing protein</fullName>
    </recommendedName>
</protein>
<feature type="domain" description="Aspartic peptidase DDI1-type" evidence="6">
    <location>
        <begin position="164"/>
        <end position="281"/>
    </location>
</feature>
<organism evidence="7 8">
    <name type="scientific">Cymbomonas tetramitiformis</name>
    <dbReference type="NCBI Taxonomy" id="36881"/>
    <lineage>
        <taxon>Eukaryota</taxon>
        <taxon>Viridiplantae</taxon>
        <taxon>Chlorophyta</taxon>
        <taxon>Pyramimonadophyceae</taxon>
        <taxon>Pyramimonadales</taxon>
        <taxon>Pyramimonadaceae</taxon>
        <taxon>Cymbomonas</taxon>
    </lineage>
</organism>
<gene>
    <name evidence="7" type="ORF">CYMTET_24113</name>
</gene>